<name>A0ABP8KBB2_9ACTN</name>
<accession>A0ABP8KBB2</accession>
<reference evidence="2" key="1">
    <citation type="journal article" date="2019" name="Int. J. Syst. Evol. Microbiol.">
        <title>The Global Catalogue of Microorganisms (GCM) 10K type strain sequencing project: providing services to taxonomists for standard genome sequencing and annotation.</title>
        <authorList>
            <consortium name="The Broad Institute Genomics Platform"/>
            <consortium name="The Broad Institute Genome Sequencing Center for Infectious Disease"/>
            <person name="Wu L."/>
            <person name="Ma J."/>
        </authorList>
    </citation>
    <scope>NUCLEOTIDE SEQUENCE [LARGE SCALE GENOMIC DNA]</scope>
    <source>
        <strain evidence="2">JCM 17688</strain>
    </source>
</reference>
<dbReference type="SUPFAM" id="SSF55961">
    <property type="entry name" value="Bet v1-like"/>
    <property type="match status" value="1"/>
</dbReference>
<organism evidence="1 2">
    <name type="scientific">Tsukamurella soli</name>
    <dbReference type="NCBI Taxonomy" id="644556"/>
    <lineage>
        <taxon>Bacteria</taxon>
        <taxon>Bacillati</taxon>
        <taxon>Actinomycetota</taxon>
        <taxon>Actinomycetes</taxon>
        <taxon>Mycobacteriales</taxon>
        <taxon>Tsukamurellaceae</taxon>
        <taxon>Tsukamurella</taxon>
    </lineage>
</organism>
<dbReference type="InterPro" id="IPR019587">
    <property type="entry name" value="Polyketide_cyclase/dehydratase"/>
</dbReference>
<comment type="caution">
    <text evidence="1">The sequence shown here is derived from an EMBL/GenBank/DDBJ whole genome shotgun (WGS) entry which is preliminary data.</text>
</comment>
<evidence type="ECO:0000313" key="2">
    <source>
        <dbReference type="Proteomes" id="UP001500635"/>
    </source>
</evidence>
<gene>
    <name evidence="1" type="ORF">GCM10023147_44030</name>
</gene>
<keyword evidence="2" id="KW-1185">Reference proteome</keyword>
<evidence type="ECO:0000313" key="1">
    <source>
        <dbReference type="EMBL" id="GAA4402987.1"/>
    </source>
</evidence>
<dbReference type="Proteomes" id="UP001500635">
    <property type="component" value="Unassembled WGS sequence"/>
</dbReference>
<dbReference type="Gene3D" id="3.30.530.20">
    <property type="match status" value="1"/>
</dbReference>
<protein>
    <submittedName>
        <fullName evidence="1">SRPBCC family protein</fullName>
    </submittedName>
</protein>
<proteinExistence type="predicted"/>
<dbReference type="CDD" id="cd07812">
    <property type="entry name" value="SRPBCC"/>
    <property type="match status" value="1"/>
</dbReference>
<dbReference type="InterPro" id="IPR023393">
    <property type="entry name" value="START-like_dom_sf"/>
</dbReference>
<dbReference type="Pfam" id="PF10604">
    <property type="entry name" value="Polyketide_cyc2"/>
    <property type="match status" value="1"/>
</dbReference>
<sequence>MAKVESTIDVPLSPQVAWDNAADLERLPEWVTVHDGWRSPLPAELKKGTTISAVVQAKGLRNRVQWTITEYAPPQRIVLSGKGMAGTKYTLTVGVTPHGSGARIQLRVDLGGAPFFGPVGIAVARALKGDFEQSLARYIELFG</sequence>
<dbReference type="RefSeq" id="WP_345000176.1">
    <property type="nucleotide sequence ID" value="NZ_BAABFR010000104.1"/>
</dbReference>
<dbReference type="EMBL" id="BAABFR010000104">
    <property type="protein sequence ID" value="GAA4402987.1"/>
    <property type="molecule type" value="Genomic_DNA"/>
</dbReference>